<dbReference type="PROSITE" id="PS51257">
    <property type="entry name" value="PROKAR_LIPOPROTEIN"/>
    <property type="match status" value="1"/>
</dbReference>
<organism evidence="2 3">
    <name type="scientific">Enhygromyxa salina</name>
    <dbReference type="NCBI Taxonomy" id="215803"/>
    <lineage>
        <taxon>Bacteria</taxon>
        <taxon>Pseudomonadati</taxon>
        <taxon>Myxococcota</taxon>
        <taxon>Polyangia</taxon>
        <taxon>Nannocystales</taxon>
        <taxon>Nannocystaceae</taxon>
        <taxon>Enhygromyxa</taxon>
    </lineage>
</organism>
<dbReference type="AlphaFoldDB" id="A0A2S9XJT8"/>
<dbReference type="Proteomes" id="UP000237968">
    <property type="component" value="Unassembled WGS sequence"/>
</dbReference>
<proteinExistence type="predicted"/>
<feature type="region of interest" description="Disordered" evidence="1">
    <location>
        <begin position="49"/>
        <end position="69"/>
    </location>
</feature>
<feature type="compositionally biased region" description="Basic and acidic residues" evidence="1">
    <location>
        <begin position="49"/>
        <end position="67"/>
    </location>
</feature>
<keyword evidence="3" id="KW-1185">Reference proteome</keyword>
<evidence type="ECO:0000313" key="3">
    <source>
        <dbReference type="Proteomes" id="UP000237968"/>
    </source>
</evidence>
<comment type="caution">
    <text evidence="2">The sequence shown here is derived from an EMBL/GenBank/DDBJ whole genome shotgun (WGS) entry which is preliminary data.</text>
</comment>
<evidence type="ECO:0000313" key="2">
    <source>
        <dbReference type="EMBL" id="PRP93113.1"/>
    </source>
</evidence>
<name>A0A2S9XJT8_9BACT</name>
<sequence>MSRRNDTLGDSLGNSLGNSLGVVGLGGSVLAFACMPRVSATLVIDDTKAPEADNAKDESEPKPREASNLRGPMDLVRAEQISATKLRLQFSNPLGPLDGFDPNDFRISVLKVYSDHDEGGSRDYGYYYDFGYLGYGQALRFTAAQAGEVELDLQFTPGVDPYYCRWLESDYSYGAPGVEAVHGLFLHYAAGAIPVRDVAGNQLRNFGADWVLEGRADPPQTRRDLDGARARLAGQGLIPIACGPELPPGPR</sequence>
<evidence type="ECO:0000256" key="1">
    <source>
        <dbReference type="SAM" id="MobiDB-lite"/>
    </source>
</evidence>
<dbReference type="EMBL" id="PVNK01000195">
    <property type="protein sequence ID" value="PRP93113.1"/>
    <property type="molecule type" value="Genomic_DNA"/>
</dbReference>
<gene>
    <name evidence="2" type="ORF">ENSA5_45200</name>
</gene>
<reference evidence="2 3" key="1">
    <citation type="submission" date="2018-03" db="EMBL/GenBank/DDBJ databases">
        <title>Draft Genome Sequences of the Obligatory Marine Myxobacteria Enhygromyxa salina SWB005.</title>
        <authorList>
            <person name="Poehlein A."/>
            <person name="Moghaddam J.A."/>
            <person name="Harms H."/>
            <person name="Alanjari M."/>
            <person name="Koenig G.M."/>
            <person name="Daniel R."/>
            <person name="Schaeberle T.F."/>
        </authorList>
    </citation>
    <scope>NUCLEOTIDE SEQUENCE [LARGE SCALE GENOMIC DNA]</scope>
    <source>
        <strain evidence="2 3">SWB005</strain>
    </source>
</reference>
<protein>
    <submittedName>
        <fullName evidence="2">Uncharacterized protein</fullName>
    </submittedName>
</protein>
<accession>A0A2S9XJT8</accession>